<keyword evidence="4" id="KW-1185">Reference proteome</keyword>
<feature type="coiled-coil region" evidence="1">
    <location>
        <begin position="196"/>
        <end position="359"/>
    </location>
</feature>
<feature type="coiled-coil region" evidence="1">
    <location>
        <begin position="14"/>
        <end position="140"/>
    </location>
</feature>
<dbReference type="InterPro" id="IPR000727">
    <property type="entry name" value="T_SNARE_dom"/>
</dbReference>
<evidence type="ECO:0000259" key="2">
    <source>
        <dbReference type="PROSITE" id="PS50192"/>
    </source>
</evidence>
<proteinExistence type="predicted"/>
<dbReference type="OrthoDB" id="10055605at2759"/>
<dbReference type="GeneID" id="94828483"/>
<sequence length="442" mass="52037">MLTEEEFSVFQNQLIELGQENFRLKEQLDDLLAKNAELPKLKKELEECEKQREEMRATHTQSIQVLKEELAKLQKKASEQAEANSKKITDKITEVNQQITEVTRQTKEKEDQIEQLRQTVRTHDLRVQQKTQKLEQLQKRAKGYEPLIEFLRNSRAIPMYIEDLNMKILNLTQLKAKDDKTLSELDQQVTDLHRLNDELGKKIKDKAAEIEAANIKLKATSLRIQNANDEIQKTKKSLEEATQRLEQTKEATKKAAEEREAQLKKIECEKKELEGQIEEREKTRNELQAKLDEMKNETNQELEKHTTKIQELRKKLNSIKETGDDDEIPRVDRELQFQINRVMEEKAALKDKTQMLQQAILLVEEEIRDKDVEIQTLTLKMPPTPRIVSMPEFQQKQLLLEELVLQNRELRNTFSEMTERIVQLKKENAELREKIKVKTAKK</sequence>
<name>A0A1J4JQG8_9EUKA</name>
<feature type="coiled-coil region" evidence="1">
    <location>
        <begin position="393"/>
        <end position="441"/>
    </location>
</feature>
<accession>A0A1J4JQG8</accession>
<dbReference type="VEuPathDB" id="TrichDB:TRFO_07600"/>
<organism evidence="3 4">
    <name type="scientific">Tritrichomonas foetus</name>
    <dbReference type="NCBI Taxonomy" id="1144522"/>
    <lineage>
        <taxon>Eukaryota</taxon>
        <taxon>Metamonada</taxon>
        <taxon>Parabasalia</taxon>
        <taxon>Tritrichomonadida</taxon>
        <taxon>Tritrichomonadidae</taxon>
        <taxon>Tritrichomonas</taxon>
    </lineage>
</organism>
<dbReference type="AlphaFoldDB" id="A0A1J4JQG8"/>
<evidence type="ECO:0000256" key="1">
    <source>
        <dbReference type="SAM" id="Coils"/>
    </source>
</evidence>
<evidence type="ECO:0000313" key="3">
    <source>
        <dbReference type="EMBL" id="OHT01361.1"/>
    </source>
</evidence>
<dbReference type="EMBL" id="MLAK01000915">
    <property type="protein sequence ID" value="OHT01361.1"/>
    <property type="molecule type" value="Genomic_DNA"/>
</dbReference>
<dbReference type="RefSeq" id="XP_068354497.1">
    <property type="nucleotide sequence ID" value="XM_068493779.1"/>
</dbReference>
<gene>
    <name evidence="3" type="ORF">TRFO_07600</name>
</gene>
<dbReference type="Proteomes" id="UP000179807">
    <property type="component" value="Unassembled WGS sequence"/>
</dbReference>
<reference evidence="3" key="1">
    <citation type="submission" date="2016-10" db="EMBL/GenBank/DDBJ databases">
        <authorList>
            <person name="Benchimol M."/>
            <person name="Almeida L.G."/>
            <person name="Vasconcelos A.T."/>
            <person name="Perreira-Neves A."/>
            <person name="Rosa I.A."/>
            <person name="Tasca T."/>
            <person name="Bogo M.R."/>
            <person name="de Souza W."/>
        </authorList>
    </citation>
    <scope>NUCLEOTIDE SEQUENCE [LARGE SCALE GENOMIC DNA]</scope>
    <source>
        <strain evidence="3">K</strain>
    </source>
</reference>
<protein>
    <recommendedName>
        <fullName evidence="2">t-SNARE coiled-coil homology domain-containing protein</fullName>
    </recommendedName>
</protein>
<feature type="domain" description="T-SNARE coiled-coil homology" evidence="2">
    <location>
        <begin position="172"/>
        <end position="234"/>
    </location>
</feature>
<dbReference type="PROSITE" id="PS50192">
    <property type="entry name" value="T_SNARE"/>
    <property type="match status" value="1"/>
</dbReference>
<evidence type="ECO:0000313" key="4">
    <source>
        <dbReference type="Proteomes" id="UP000179807"/>
    </source>
</evidence>
<keyword evidence="1" id="KW-0175">Coiled coil</keyword>
<comment type="caution">
    <text evidence="3">The sequence shown here is derived from an EMBL/GenBank/DDBJ whole genome shotgun (WGS) entry which is preliminary data.</text>
</comment>